<reference evidence="2" key="1">
    <citation type="submission" date="2023-03" db="EMBL/GenBank/DDBJ databases">
        <title>Massive genome expansion in bonnet fungi (Mycena s.s.) driven by repeated elements and novel gene families across ecological guilds.</title>
        <authorList>
            <consortium name="Lawrence Berkeley National Laboratory"/>
            <person name="Harder C.B."/>
            <person name="Miyauchi S."/>
            <person name="Viragh M."/>
            <person name="Kuo A."/>
            <person name="Thoen E."/>
            <person name="Andreopoulos B."/>
            <person name="Lu D."/>
            <person name="Skrede I."/>
            <person name="Drula E."/>
            <person name="Henrissat B."/>
            <person name="Morin E."/>
            <person name="Kohler A."/>
            <person name="Barry K."/>
            <person name="LaButti K."/>
            <person name="Morin E."/>
            <person name="Salamov A."/>
            <person name="Lipzen A."/>
            <person name="Mereny Z."/>
            <person name="Hegedus B."/>
            <person name="Baldrian P."/>
            <person name="Stursova M."/>
            <person name="Weitz H."/>
            <person name="Taylor A."/>
            <person name="Grigoriev I.V."/>
            <person name="Nagy L.G."/>
            <person name="Martin F."/>
            <person name="Kauserud H."/>
        </authorList>
    </citation>
    <scope>NUCLEOTIDE SEQUENCE</scope>
    <source>
        <strain evidence="2">CBHHK182m</strain>
    </source>
</reference>
<feature type="region of interest" description="Disordered" evidence="1">
    <location>
        <begin position="28"/>
        <end position="63"/>
    </location>
</feature>
<dbReference type="Gene3D" id="1.10.30.10">
    <property type="entry name" value="High mobility group box domain"/>
    <property type="match status" value="1"/>
</dbReference>
<dbReference type="EMBL" id="JARKIB010000333">
    <property type="protein sequence ID" value="KAJ7713940.1"/>
    <property type="molecule type" value="Genomic_DNA"/>
</dbReference>
<organism evidence="2 4">
    <name type="scientific">Mycena metata</name>
    <dbReference type="NCBI Taxonomy" id="1033252"/>
    <lineage>
        <taxon>Eukaryota</taxon>
        <taxon>Fungi</taxon>
        <taxon>Dikarya</taxon>
        <taxon>Basidiomycota</taxon>
        <taxon>Agaricomycotina</taxon>
        <taxon>Agaricomycetes</taxon>
        <taxon>Agaricomycetidae</taxon>
        <taxon>Agaricales</taxon>
        <taxon>Marasmiineae</taxon>
        <taxon>Mycenaceae</taxon>
        <taxon>Mycena</taxon>
    </lineage>
</organism>
<protein>
    <recommendedName>
        <fullName evidence="5">HMG box domain-containing protein</fullName>
    </recommendedName>
</protein>
<sequence length="269" mass="29257">MSYHSIHASETLTANPFAYLQARTAMDSNPAAEVDRNPASDPAQKAQTTQQHPAPKAPLSPTKVQFSIVSGKTSDTMEKTSFPLADDVLSTPTTRYTIVSRMGYDTLVADGNAPRPRNRFIIFRSHFVDEHRGSPGLNALALKTWHDMGEEGHAYWQHLATLEKQVHAQRYPDYCYGRGKPCSRGKKPASSPTSLPPPAQSPKTSSRGKETTSTATFLPPPADTSFGSSIYEARLGVSNSNDMDQVGDFVISLLLADTGVSSSNPRTPY</sequence>
<gene>
    <name evidence="3" type="ORF">B0H16DRAFT_1733743</name>
    <name evidence="2" type="ORF">B0H16DRAFT_1742968</name>
</gene>
<evidence type="ECO:0008006" key="5">
    <source>
        <dbReference type="Google" id="ProtNLM"/>
    </source>
</evidence>
<evidence type="ECO:0000256" key="1">
    <source>
        <dbReference type="SAM" id="MobiDB-lite"/>
    </source>
</evidence>
<proteinExistence type="predicted"/>
<feature type="region of interest" description="Disordered" evidence="1">
    <location>
        <begin position="181"/>
        <end position="226"/>
    </location>
</feature>
<name>A0AAD7H7K4_9AGAR</name>
<dbReference type="AlphaFoldDB" id="A0AAD7H7K4"/>
<keyword evidence="4" id="KW-1185">Reference proteome</keyword>
<dbReference type="Proteomes" id="UP001215598">
    <property type="component" value="Unassembled WGS sequence"/>
</dbReference>
<dbReference type="SUPFAM" id="SSF47095">
    <property type="entry name" value="HMG-box"/>
    <property type="match status" value="1"/>
</dbReference>
<evidence type="ECO:0000313" key="3">
    <source>
        <dbReference type="EMBL" id="KAJ7730587.1"/>
    </source>
</evidence>
<dbReference type="EMBL" id="JARKIB010000158">
    <property type="protein sequence ID" value="KAJ7730587.1"/>
    <property type="molecule type" value="Genomic_DNA"/>
</dbReference>
<evidence type="ECO:0000313" key="2">
    <source>
        <dbReference type="EMBL" id="KAJ7713940.1"/>
    </source>
</evidence>
<comment type="caution">
    <text evidence="2">The sequence shown here is derived from an EMBL/GenBank/DDBJ whole genome shotgun (WGS) entry which is preliminary data.</text>
</comment>
<accession>A0AAD7H7K4</accession>
<evidence type="ECO:0000313" key="4">
    <source>
        <dbReference type="Proteomes" id="UP001215598"/>
    </source>
</evidence>
<dbReference type="InterPro" id="IPR036910">
    <property type="entry name" value="HMG_box_dom_sf"/>
</dbReference>
<dbReference type="CDD" id="cd01389">
    <property type="entry name" value="HMG-box_ROX1-like"/>
    <property type="match status" value="1"/>
</dbReference>